<protein>
    <recommendedName>
        <fullName evidence="2">Reverse transcriptase domain-containing protein</fullName>
    </recommendedName>
</protein>
<dbReference type="Proteomes" id="UP000288716">
    <property type="component" value="Unassembled WGS sequence"/>
</dbReference>
<dbReference type="EMBL" id="NCKV01020070">
    <property type="protein sequence ID" value="RWS20098.1"/>
    <property type="molecule type" value="Genomic_DNA"/>
</dbReference>
<feature type="domain" description="Reverse transcriptase" evidence="2">
    <location>
        <begin position="2"/>
        <end position="184"/>
    </location>
</feature>
<dbReference type="PANTHER" id="PTHR37984:SF5">
    <property type="entry name" value="PROTEIN NYNRIN-LIKE"/>
    <property type="match status" value="1"/>
</dbReference>
<dbReference type="CDD" id="cd01647">
    <property type="entry name" value="RT_LTR"/>
    <property type="match status" value="1"/>
</dbReference>
<comment type="caution">
    <text evidence="3">The sequence shown here is derived from an EMBL/GenBank/DDBJ whole genome shotgun (WGS) entry which is preliminary data.</text>
</comment>
<dbReference type="InterPro" id="IPR043502">
    <property type="entry name" value="DNA/RNA_pol_sf"/>
</dbReference>
<dbReference type="Gene3D" id="3.10.10.10">
    <property type="entry name" value="HIV Type 1 Reverse Transcriptase, subunit A, domain 1"/>
    <property type="match status" value="1"/>
</dbReference>
<dbReference type="SUPFAM" id="SSF56672">
    <property type="entry name" value="DNA/RNA polymerases"/>
    <property type="match status" value="1"/>
</dbReference>
<dbReference type="PROSITE" id="PS50878">
    <property type="entry name" value="RT_POL"/>
    <property type="match status" value="1"/>
</dbReference>
<dbReference type="GO" id="GO:0071897">
    <property type="term" value="P:DNA biosynthetic process"/>
    <property type="evidence" value="ECO:0007669"/>
    <property type="project" value="UniProtKB-ARBA"/>
</dbReference>
<name>A0A443RY71_9ACAR</name>
<dbReference type="VEuPathDB" id="VectorBase:LDEU011942"/>
<accession>A0A443RY71</accession>
<reference evidence="3 4" key="1">
    <citation type="journal article" date="2018" name="Gigascience">
        <title>Genomes of trombidid mites reveal novel predicted allergens and laterally-transferred genes associated with secondary metabolism.</title>
        <authorList>
            <person name="Dong X."/>
            <person name="Chaisiri K."/>
            <person name="Xia D."/>
            <person name="Armstrong S.D."/>
            <person name="Fang Y."/>
            <person name="Donnelly M.J."/>
            <person name="Kadowaki T."/>
            <person name="McGarry J.W."/>
            <person name="Darby A.C."/>
            <person name="Makepeace B.L."/>
        </authorList>
    </citation>
    <scope>NUCLEOTIDE SEQUENCE [LARGE SCALE GENOMIC DNA]</scope>
    <source>
        <strain evidence="3">UoL-UT</strain>
    </source>
</reference>
<evidence type="ECO:0000313" key="3">
    <source>
        <dbReference type="EMBL" id="RWS20098.1"/>
    </source>
</evidence>
<evidence type="ECO:0000259" key="2">
    <source>
        <dbReference type="PROSITE" id="PS50878"/>
    </source>
</evidence>
<dbReference type="GO" id="GO:0003824">
    <property type="term" value="F:catalytic activity"/>
    <property type="evidence" value="ECO:0007669"/>
    <property type="project" value="UniProtKB-KW"/>
</dbReference>
<dbReference type="InterPro" id="IPR041577">
    <property type="entry name" value="RT_RNaseH_2"/>
</dbReference>
<keyword evidence="1" id="KW-0511">Multifunctional enzyme</keyword>
<gene>
    <name evidence="3" type="ORF">B4U80_10227</name>
</gene>
<dbReference type="Pfam" id="PF00078">
    <property type="entry name" value="RVT_1"/>
    <property type="match status" value="1"/>
</dbReference>
<dbReference type="Pfam" id="PF17919">
    <property type="entry name" value="RT_RNaseH_2"/>
    <property type="match status" value="1"/>
</dbReference>
<keyword evidence="4" id="KW-1185">Reference proteome</keyword>
<dbReference type="OrthoDB" id="6418967at2759"/>
<dbReference type="InterPro" id="IPR050951">
    <property type="entry name" value="Retrovirus_Pol_polyprotein"/>
</dbReference>
<evidence type="ECO:0000256" key="1">
    <source>
        <dbReference type="ARBA" id="ARBA00023268"/>
    </source>
</evidence>
<proteinExistence type="predicted"/>
<sequence>WKEKGIIRDSTSEYGSPVVLVRNDTSETTPKRLCIDYRALNKKIREENYPMKHMDDVIDAIMSSNPEFFNVMDIKTAFLTVKIRVGDEYVTAFVTQDGQYEFLRMPFGLNIAPRVMQRNMDKGYGKIPKTTTYIDDLCQGASSAKESLDLLERALEATEQCGLKISLKKCQLVQRNISFLGNIVNKDGKTPDPKRTAAIDKFVNFNDVKAVKRIFAFGAHYRKYLKDYAKFMKPVNDLMRKNVPFDFNEKCKKIIEQVKEKLKNPPILAHFKRDRETEVHVDASLSGFGGVLIQRDEYKNERVIEYASRRLADSELNLHSNDLECGVVHSLIIGQLPI</sequence>
<dbReference type="AlphaFoldDB" id="A0A443RY71"/>
<dbReference type="InterPro" id="IPR043128">
    <property type="entry name" value="Rev_trsase/Diguanyl_cyclase"/>
</dbReference>
<feature type="non-terminal residue" evidence="3">
    <location>
        <position position="1"/>
    </location>
</feature>
<dbReference type="PANTHER" id="PTHR37984">
    <property type="entry name" value="PROTEIN CBG26694"/>
    <property type="match status" value="1"/>
</dbReference>
<dbReference type="Gene3D" id="3.30.70.270">
    <property type="match status" value="2"/>
</dbReference>
<dbReference type="STRING" id="299467.A0A443RY71"/>
<organism evidence="3 4">
    <name type="scientific">Leptotrombidium deliense</name>
    <dbReference type="NCBI Taxonomy" id="299467"/>
    <lineage>
        <taxon>Eukaryota</taxon>
        <taxon>Metazoa</taxon>
        <taxon>Ecdysozoa</taxon>
        <taxon>Arthropoda</taxon>
        <taxon>Chelicerata</taxon>
        <taxon>Arachnida</taxon>
        <taxon>Acari</taxon>
        <taxon>Acariformes</taxon>
        <taxon>Trombidiformes</taxon>
        <taxon>Prostigmata</taxon>
        <taxon>Anystina</taxon>
        <taxon>Parasitengona</taxon>
        <taxon>Trombiculoidea</taxon>
        <taxon>Trombiculidae</taxon>
        <taxon>Leptotrombidium</taxon>
    </lineage>
</organism>
<dbReference type="InterPro" id="IPR000477">
    <property type="entry name" value="RT_dom"/>
</dbReference>
<evidence type="ECO:0000313" key="4">
    <source>
        <dbReference type="Proteomes" id="UP000288716"/>
    </source>
</evidence>